<proteinExistence type="predicted"/>
<sequence>MREDMAIVNVSNHCCHPNFPNSKVILPHYRPLIFSSFKDRKTPYEPPPHNREALWESRLMSCKLPGCRRQTKFLTSPLFPLLHSSCVPSRPPLFFIQPPPTRICELKVLMYT</sequence>
<keyword evidence="2" id="KW-1185">Reference proteome</keyword>
<evidence type="ECO:0000313" key="2">
    <source>
        <dbReference type="Proteomes" id="UP001054837"/>
    </source>
</evidence>
<dbReference type="AlphaFoldDB" id="A0AAV4QLU2"/>
<reference evidence="1 2" key="1">
    <citation type="submission" date="2021-06" db="EMBL/GenBank/DDBJ databases">
        <title>Caerostris darwini draft genome.</title>
        <authorList>
            <person name="Kono N."/>
            <person name="Arakawa K."/>
        </authorList>
    </citation>
    <scope>NUCLEOTIDE SEQUENCE [LARGE SCALE GENOMIC DNA]</scope>
</reference>
<gene>
    <name evidence="1" type="ORF">CDAR_234161</name>
</gene>
<organism evidence="1 2">
    <name type="scientific">Caerostris darwini</name>
    <dbReference type="NCBI Taxonomy" id="1538125"/>
    <lineage>
        <taxon>Eukaryota</taxon>
        <taxon>Metazoa</taxon>
        <taxon>Ecdysozoa</taxon>
        <taxon>Arthropoda</taxon>
        <taxon>Chelicerata</taxon>
        <taxon>Arachnida</taxon>
        <taxon>Araneae</taxon>
        <taxon>Araneomorphae</taxon>
        <taxon>Entelegynae</taxon>
        <taxon>Araneoidea</taxon>
        <taxon>Araneidae</taxon>
        <taxon>Caerostris</taxon>
    </lineage>
</organism>
<protein>
    <submittedName>
        <fullName evidence="1">Uncharacterized protein</fullName>
    </submittedName>
</protein>
<dbReference type="Proteomes" id="UP001054837">
    <property type="component" value="Unassembled WGS sequence"/>
</dbReference>
<name>A0AAV4QLU2_9ARAC</name>
<dbReference type="EMBL" id="BPLQ01004579">
    <property type="protein sequence ID" value="GIY09056.1"/>
    <property type="molecule type" value="Genomic_DNA"/>
</dbReference>
<evidence type="ECO:0000313" key="1">
    <source>
        <dbReference type="EMBL" id="GIY09056.1"/>
    </source>
</evidence>
<accession>A0AAV4QLU2</accession>
<comment type="caution">
    <text evidence="1">The sequence shown here is derived from an EMBL/GenBank/DDBJ whole genome shotgun (WGS) entry which is preliminary data.</text>
</comment>